<keyword evidence="5 7" id="KW-0472">Membrane</keyword>
<evidence type="ECO:0000256" key="2">
    <source>
        <dbReference type="ARBA" id="ARBA00022692"/>
    </source>
</evidence>
<protein>
    <submittedName>
        <fullName evidence="8">Uncharacterized protein</fullName>
    </submittedName>
</protein>
<name>A0A6V7NQN3_ANACO</name>
<comment type="subcellular location">
    <subcellularLocation>
        <location evidence="1">Endoplasmic reticulum membrane</location>
        <topology evidence="1">Multi-pass membrane protein</topology>
    </subcellularLocation>
</comment>
<dbReference type="InterPro" id="IPR024512">
    <property type="entry name" value="Ser_palmitoyltrfase_ssu-like"/>
</dbReference>
<evidence type="ECO:0000256" key="7">
    <source>
        <dbReference type="SAM" id="Phobius"/>
    </source>
</evidence>
<keyword evidence="3" id="KW-0256">Endoplasmic reticulum</keyword>
<evidence type="ECO:0000256" key="1">
    <source>
        <dbReference type="ARBA" id="ARBA00004477"/>
    </source>
</evidence>
<dbReference type="EMBL" id="LR862141">
    <property type="protein sequence ID" value="CAD1820865.1"/>
    <property type="molecule type" value="Genomic_DNA"/>
</dbReference>
<evidence type="ECO:0000256" key="5">
    <source>
        <dbReference type="ARBA" id="ARBA00023136"/>
    </source>
</evidence>
<sequence length="151" mass="17538">MLTSRSNLERRFQCVNQVAVCPHYLRFTAHLSISQRKIGSGSGGRRRRRRRRRGSRGRSISMNWISRKIHLYNVTMGLYMLDWWSATSSVSFLIALPAPSVYFALRIAAERVDILILVLLWFIFYNGSRSASEFYNSYLKPKLLVDGKFVV</sequence>
<evidence type="ECO:0000256" key="3">
    <source>
        <dbReference type="ARBA" id="ARBA00022824"/>
    </source>
</evidence>
<keyword evidence="4 7" id="KW-1133">Transmembrane helix</keyword>
<dbReference type="PANTHER" id="PTHR33727">
    <property type="entry name" value="OS07G0446900 PROTEIN"/>
    <property type="match status" value="1"/>
</dbReference>
<feature type="transmembrane region" description="Helical" evidence="7">
    <location>
        <begin position="112"/>
        <end position="128"/>
    </location>
</feature>
<dbReference type="AlphaFoldDB" id="A0A6V7NQN3"/>
<evidence type="ECO:0000313" key="8">
    <source>
        <dbReference type="EMBL" id="CAD1820865.1"/>
    </source>
</evidence>
<dbReference type="Pfam" id="PF11779">
    <property type="entry name" value="SPT_ssu-like"/>
    <property type="match status" value="1"/>
</dbReference>
<proteinExistence type="predicted"/>
<evidence type="ECO:0000256" key="4">
    <source>
        <dbReference type="ARBA" id="ARBA00022989"/>
    </source>
</evidence>
<reference evidence="8" key="1">
    <citation type="submission" date="2020-07" db="EMBL/GenBank/DDBJ databases">
        <authorList>
            <person name="Lin J."/>
        </authorList>
    </citation>
    <scope>NUCLEOTIDE SEQUENCE</scope>
</reference>
<gene>
    <name evidence="8" type="ORF">CB5_LOCUS4076</name>
</gene>
<evidence type="ECO:0000256" key="6">
    <source>
        <dbReference type="SAM" id="MobiDB-lite"/>
    </source>
</evidence>
<accession>A0A6V7NQN3</accession>
<feature type="transmembrane region" description="Helical" evidence="7">
    <location>
        <begin position="83"/>
        <end position="105"/>
    </location>
</feature>
<feature type="compositionally biased region" description="Basic residues" evidence="6">
    <location>
        <begin position="44"/>
        <end position="56"/>
    </location>
</feature>
<organism evidence="8">
    <name type="scientific">Ananas comosus var. bracteatus</name>
    <name type="common">red pineapple</name>
    <dbReference type="NCBI Taxonomy" id="296719"/>
    <lineage>
        <taxon>Eukaryota</taxon>
        <taxon>Viridiplantae</taxon>
        <taxon>Streptophyta</taxon>
        <taxon>Embryophyta</taxon>
        <taxon>Tracheophyta</taxon>
        <taxon>Spermatophyta</taxon>
        <taxon>Magnoliopsida</taxon>
        <taxon>Liliopsida</taxon>
        <taxon>Poales</taxon>
        <taxon>Bromeliaceae</taxon>
        <taxon>Bromelioideae</taxon>
        <taxon>Ananas</taxon>
    </lineage>
</organism>
<feature type="region of interest" description="Disordered" evidence="6">
    <location>
        <begin position="36"/>
        <end position="57"/>
    </location>
</feature>
<dbReference type="PANTHER" id="PTHR33727:SF5">
    <property type="entry name" value="PROTEIN, PUTATIVE (DUF3317)-RELATED"/>
    <property type="match status" value="1"/>
</dbReference>
<keyword evidence="2 7" id="KW-0812">Transmembrane</keyword>
<dbReference type="GO" id="GO:0005789">
    <property type="term" value="C:endoplasmic reticulum membrane"/>
    <property type="evidence" value="ECO:0007669"/>
    <property type="project" value="UniProtKB-SubCell"/>
</dbReference>